<gene>
    <name evidence="2" type="ORF">ATL40_0642</name>
</gene>
<dbReference type="Proteomes" id="UP000224915">
    <property type="component" value="Unassembled WGS sequence"/>
</dbReference>
<name>A0A2A9CXC9_9MICO</name>
<evidence type="ECO:0000313" key="2">
    <source>
        <dbReference type="EMBL" id="PFG19088.1"/>
    </source>
</evidence>
<keyword evidence="3" id="KW-1185">Reference proteome</keyword>
<keyword evidence="2" id="KW-0808">Transferase</keyword>
<accession>A0A2A9CXC9</accession>
<reference evidence="2 3" key="1">
    <citation type="submission" date="2017-10" db="EMBL/GenBank/DDBJ databases">
        <title>Sequencing the genomes of 1000 actinobacteria strains.</title>
        <authorList>
            <person name="Klenk H.-P."/>
        </authorList>
    </citation>
    <scope>NUCLEOTIDE SEQUENCE [LARGE SCALE GENOMIC DNA]</scope>
    <source>
        <strain evidence="2 3">DSM 21801</strain>
    </source>
</reference>
<sequence>MARHSTAQPLTHREALQLGAALIACIADNIGARVLLIKGDVLSAQGLRLPRVSADVDILVDPAHFEALVARLTGAGAARRFEAANEGRVLRAHSATMVLPWLGCEIDVHEFYPGFLAPPSQVFEELWSRRAHIRRANRDVPCTDALGSLAIHCLHSARSNPNWIDSSEVAHSIRAFDVDRIGRSTIQTFAWRTGSTGSLEQLWTALGVSVPLDRAHAERVAAWEFLVARSSPGAGSHVRALARSGWRFPLVAFRLAWPRHEDLGVRWLPATAERSAYTRARIRRLQYGLTSFPDMWRDAARSFRMRSALRSGTSYLEKADTAPTISVPRTPVPAPGGQRTQTVANQPRTGTGGANRPTTPEPDRPADLTGERSASTHDAADSITILPSVIWHVSENRVCVVNALSLVGFVPLEGAAAELWLDIAEGARTRGELQELAMMRFPESAPEIPRGVDDAVTQLASFGLISTRTAPS</sequence>
<feature type="region of interest" description="Disordered" evidence="1">
    <location>
        <begin position="320"/>
        <end position="377"/>
    </location>
</feature>
<dbReference type="AlphaFoldDB" id="A0A2A9CXC9"/>
<dbReference type="GO" id="GO:0016740">
    <property type="term" value="F:transferase activity"/>
    <property type="evidence" value="ECO:0007669"/>
    <property type="project" value="UniProtKB-KW"/>
</dbReference>
<comment type="caution">
    <text evidence="2">The sequence shown here is derived from an EMBL/GenBank/DDBJ whole genome shotgun (WGS) entry which is preliminary data.</text>
</comment>
<dbReference type="EMBL" id="PDJD01000001">
    <property type="protein sequence ID" value="PFG19088.1"/>
    <property type="molecule type" value="Genomic_DNA"/>
</dbReference>
<protein>
    <submittedName>
        <fullName evidence="2">Putative nucleotidyltransferase-like protein</fullName>
    </submittedName>
</protein>
<evidence type="ECO:0000256" key="1">
    <source>
        <dbReference type="SAM" id="MobiDB-lite"/>
    </source>
</evidence>
<dbReference type="OrthoDB" id="3782133at2"/>
<organism evidence="2 3">
    <name type="scientific">Serinibacter salmoneus</name>
    <dbReference type="NCBI Taxonomy" id="556530"/>
    <lineage>
        <taxon>Bacteria</taxon>
        <taxon>Bacillati</taxon>
        <taxon>Actinomycetota</taxon>
        <taxon>Actinomycetes</taxon>
        <taxon>Micrococcales</taxon>
        <taxon>Beutenbergiaceae</taxon>
        <taxon>Serinibacter</taxon>
    </lineage>
</organism>
<feature type="compositionally biased region" description="Basic and acidic residues" evidence="1">
    <location>
        <begin position="361"/>
        <end position="377"/>
    </location>
</feature>
<dbReference type="PROSITE" id="PS51257">
    <property type="entry name" value="PROKAR_LIPOPROTEIN"/>
    <property type="match status" value="1"/>
</dbReference>
<proteinExistence type="predicted"/>
<evidence type="ECO:0000313" key="3">
    <source>
        <dbReference type="Proteomes" id="UP000224915"/>
    </source>
</evidence>
<feature type="compositionally biased region" description="Polar residues" evidence="1">
    <location>
        <begin position="338"/>
        <end position="349"/>
    </location>
</feature>